<protein>
    <submittedName>
        <fullName evidence="1">Uncharacterized protein</fullName>
    </submittedName>
</protein>
<sequence>MALSTELVAELSAKLSQVQEGDRLVKTVHAAIAQLESRGHVYSMQLAPAMVGISRQNRDGSGINPVDVHDLLGDIISAGWLDSRVQAIAHEPTGQEDIDWNVRLFESMHNRCGPIEPTMIKALSLAGSHTNSVLRCFHYEVMHDGDASVCHEGRLSMELLRRHDPEFARAAREGVVWKILSRHVAAQLPQLLGLVQRMGNATLHRGEHELQLMRRLHQTWVQMSSQGAVDFLALKNKVTTGKSVHGKSMPHLYSFVLKTAGGTDPFLLNETEVFVRLHSPSTRSLGAAFWEKVSADVKGSNQFPRFRHAMVKLAYCREAVSLADLKKMMSKDMLGSVRDADGMMTEWRNIVTSMGDTIDTARMHEIHRALSYGDMSLAAYVMGISLTGEDLQKYQCKESLAHDVVVILEGIGQVKLASPWAAHEVKSTAAAASSSSQAARKSIMRELAADGSVKDSAELLKEAGFEAGQHVRRKADQESGEILSVEKGRVRLKQAGGDVVRVSMDGFLGGEWSVFIPKPEPHVIEDVFQYFPTQSPEYQKQKLLAELYLDMHELFEKHSQNPYLSKLRLLLKPRKAVEVTGTIPKQKLFLCPASVQIKHSSKQPEDAMFQIATPMADCYFWVQPYMQLPKAEGDAAGFLNPAFLVQGLTDADGLNMEVIHVKSTRNKGVLLPLLRNMNALHQGDTLFMQKQDKSVNVEPLKQDITPPRDETLCSRGACMKALRAVLVAIARKAWLRRCNAGVLKVSAAMRARRGRCDAQLEKVPNLKQAKCNSAACAFERQRSALTHGRAGRCLAFRLAELSKANAVHGSAQLQAVPPPEFECKQKISISENVKFAWPPRCSDLQGSASFDGEALRVKPGTKDAAQKVQLCGALQQPKKTHGRCGFKGTAAEDAGAEADAGAVPASQSSRCAFELGDASLKASEVDCKAANHEEKQGDVKLFVSSKLGLKKRRENGFNAQDDSEHWD</sequence>
<name>A0A1Q9D367_SYMMI</name>
<dbReference type="EMBL" id="LSRX01000751">
    <property type="protein sequence ID" value="OLP89628.1"/>
    <property type="molecule type" value="Genomic_DNA"/>
</dbReference>
<dbReference type="Proteomes" id="UP000186817">
    <property type="component" value="Unassembled WGS sequence"/>
</dbReference>
<organism evidence="1 2">
    <name type="scientific">Symbiodinium microadriaticum</name>
    <name type="common">Dinoflagellate</name>
    <name type="synonym">Zooxanthella microadriatica</name>
    <dbReference type="NCBI Taxonomy" id="2951"/>
    <lineage>
        <taxon>Eukaryota</taxon>
        <taxon>Sar</taxon>
        <taxon>Alveolata</taxon>
        <taxon>Dinophyceae</taxon>
        <taxon>Suessiales</taxon>
        <taxon>Symbiodiniaceae</taxon>
        <taxon>Symbiodinium</taxon>
    </lineage>
</organism>
<dbReference type="AlphaFoldDB" id="A0A1Q9D367"/>
<proteinExistence type="predicted"/>
<comment type="caution">
    <text evidence="1">The sequence shown here is derived from an EMBL/GenBank/DDBJ whole genome shotgun (WGS) entry which is preliminary data.</text>
</comment>
<accession>A0A1Q9D367</accession>
<keyword evidence="2" id="KW-1185">Reference proteome</keyword>
<dbReference type="OrthoDB" id="437430at2759"/>
<evidence type="ECO:0000313" key="1">
    <source>
        <dbReference type="EMBL" id="OLP89628.1"/>
    </source>
</evidence>
<gene>
    <name evidence="1" type="ORF">AK812_SmicGene28888</name>
</gene>
<reference evidence="1 2" key="1">
    <citation type="submission" date="2016-02" db="EMBL/GenBank/DDBJ databases">
        <title>Genome analysis of coral dinoflagellate symbionts highlights evolutionary adaptations to a symbiotic lifestyle.</title>
        <authorList>
            <person name="Aranda M."/>
            <person name="Li Y."/>
            <person name="Liew Y.J."/>
            <person name="Baumgarten S."/>
            <person name="Simakov O."/>
            <person name="Wilson M."/>
            <person name="Piel J."/>
            <person name="Ashoor H."/>
            <person name="Bougouffa S."/>
            <person name="Bajic V.B."/>
            <person name="Ryu T."/>
            <person name="Ravasi T."/>
            <person name="Bayer T."/>
            <person name="Micklem G."/>
            <person name="Kim H."/>
            <person name="Bhak J."/>
            <person name="Lajeunesse T.C."/>
            <person name="Voolstra C.R."/>
        </authorList>
    </citation>
    <scope>NUCLEOTIDE SEQUENCE [LARGE SCALE GENOMIC DNA]</scope>
    <source>
        <strain evidence="1 2">CCMP2467</strain>
    </source>
</reference>
<evidence type="ECO:0000313" key="2">
    <source>
        <dbReference type="Proteomes" id="UP000186817"/>
    </source>
</evidence>